<keyword evidence="2" id="KW-0328">Glycosyltransferase</keyword>
<evidence type="ECO:0000313" key="8">
    <source>
        <dbReference type="EMBL" id="KIM30169.1"/>
    </source>
</evidence>
<keyword evidence="5 7" id="KW-1133">Transmembrane helix</keyword>
<feature type="transmembrane region" description="Helical" evidence="7">
    <location>
        <begin position="192"/>
        <end position="210"/>
    </location>
</feature>
<comment type="subcellular location">
    <subcellularLocation>
        <location evidence="1">Membrane</location>
        <topology evidence="1">Multi-pass membrane protein</topology>
    </subcellularLocation>
</comment>
<reference evidence="8 9" key="1">
    <citation type="submission" date="2014-04" db="EMBL/GenBank/DDBJ databases">
        <authorList>
            <consortium name="DOE Joint Genome Institute"/>
            <person name="Kuo A."/>
            <person name="Zuccaro A."/>
            <person name="Kohler A."/>
            <person name="Nagy L.G."/>
            <person name="Floudas D."/>
            <person name="Copeland A."/>
            <person name="Barry K.W."/>
            <person name="Cichocki N."/>
            <person name="Veneault-Fourrey C."/>
            <person name="LaButti K."/>
            <person name="Lindquist E.A."/>
            <person name="Lipzen A."/>
            <person name="Lundell T."/>
            <person name="Morin E."/>
            <person name="Murat C."/>
            <person name="Sun H."/>
            <person name="Tunlid A."/>
            <person name="Henrissat B."/>
            <person name="Grigoriev I.V."/>
            <person name="Hibbett D.S."/>
            <person name="Martin F."/>
            <person name="Nordberg H.P."/>
            <person name="Cantor M.N."/>
            <person name="Hua S.X."/>
        </authorList>
    </citation>
    <scope>NUCLEOTIDE SEQUENCE [LARGE SCALE GENOMIC DNA]</scope>
    <source>
        <strain evidence="8 9">MAFF 305830</strain>
    </source>
</reference>
<evidence type="ECO:0000256" key="7">
    <source>
        <dbReference type="SAM" id="Phobius"/>
    </source>
</evidence>
<accession>A0A0C3BDI2</accession>
<evidence type="ECO:0000256" key="3">
    <source>
        <dbReference type="ARBA" id="ARBA00022679"/>
    </source>
</evidence>
<evidence type="ECO:0000256" key="4">
    <source>
        <dbReference type="ARBA" id="ARBA00022692"/>
    </source>
</evidence>
<dbReference type="EMBL" id="KN824285">
    <property type="protein sequence ID" value="KIM30169.1"/>
    <property type="molecule type" value="Genomic_DNA"/>
</dbReference>
<proteinExistence type="predicted"/>
<dbReference type="Pfam" id="PF13506">
    <property type="entry name" value="Glyco_transf_21"/>
    <property type="match status" value="1"/>
</dbReference>
<dbReference type="GO" id="GO:0008120">
    <property type="term" value="F:ceramide glucosyltransferase activity"/>
    <property type="evidence" value="ECO:0007669"/>
    <property type="project" value="TreeGrafter"/>
</dbReference>
<organism evidence="8 9">
    <name type="scientific">Serendipita vermifera MAFF 305830</name>
    <dbReference type="NCBI Taxonomy" id="933852"/>
    <lineage>
        <taxon>Eukaryota</taxon>
        <taxon>Fungi</taxon>
        <taxon>Dikarya</taxon>
        <taxon>Basidiomycota</taxon>
        <taxon>Agaricomycotina</taxon>
        <taxon>Agaricomycetes</taxon>
        <taxon>Sebacinales</taxon>
        <taxon>Serendipitaceae</taxon>
        <taxon>Serendipita</taxon>
    </lineage>
</organism>
<keyword evidence="9" id="KW-1185">Reference proteome</keyword>
<gene>
    <name evidence="8" type="ORF">M408DRAFT_294549</name>
</gene>
<dbReference type="STRING" id="933852.A0A0C3BDI2"/>
<name>A0A0C3BDI2_SERVB</name>
<dbReference type="AlphaFoldDB" id="A0A0C3BDI2"/>
<reference evidence="9" key="2">
    <citation type="submission" date="2015-01" db="EMBL/GenBank/DDBJ databases">
        <title>Evolutionary Origins and Diversification of the Mycorrhizal Mutualists.</title>
        <authorList>
            <consortium name="DOE Joint Genome Institute"/>
            <consortium name="Mycorrhizal Genomics Consortium"/>
            <person name="Kohler A."/>
            <person name="Kuo A."/>
            <person name="Nagy L.G."/>
            <person name="Floudas D."/>
            <person name="Copeland A."/>
            <person name="Barry K.W."/>
            <person name="Cichocki N."/>
            <person name="Veneault-Fourrey C."/>
            <person name="LaButti K."/>
            <person name="Lindquist E.A."/>
            <person name="Lipzen A."/>
            <person name="Lundell T."/>
            <person name="Morin E."/>
            <person name="Murat C."/>
            <person name="Riley R."/>
            <person name="Ohm R."/>
            <person name="Sun H."/>
            <person name="Tunlid A."/>
            <person name="Henrissat B."/>
            <person name="Grigoriev I.V."/>
            <person name="Hibbett D.S."/>
            <person name="Martin F."/>
        </authorList>
    </citation>
    <scope>NUCLEOTIDE SEQUENCE [LARGE SCALE GENOMIC DNA]</scope>
    <source>
        <strain evidence="9">MAFF 305830</strain>
    </source>
</reference>
<evidence type="ECO:0000256" key="2">
    <source>
        <dbReference type="ARBA" id="ARBA00022676"/>
    </source>
</evidence>
<dbReference type="PANTHER" id="PTHR12726">
    <property type="entry name" value="CERAMIDE GLUCOSYLTRANSFERASE"/>
    <property type="match status" value="1"/>
</dbReference>
<evidence type="ECO:0000256" key="6">
    <source>
        <dbReference type="ARBA" id="ARBA00023136"/>
    </source>
</evidence>
<dbReference type="PANTHER" id="PTHR12726:SF0">
    <property type="entry name" value="CERAMIDE GLUCOSYLTRANSFERASE"/>
    <property type="match status" value="1"/>
</dbReference>
<evidence type="ECO:0000313" key="9">
    <source>
        <dbReference type="Proteomes" id="UP000054097"/>
    </source>
</evidence>
<sequence>MNLIVSHLCGISFSALTWSGARVGLVHHILYAIIADDASSNGLGTHLERVFLNMNHAKMYIALNTLAIDSCVMGKSNLFRRSDIDRINASHLPLSKQLASAWPEVRGLAAEDAEIGMAVWHELDLAHVLSHDVAANALGSMFLHAYASRRAWWIRVRKGTMIAATLLGPLTESLVAGTLASFALYYLTSGTVRVWMALLVNSLMFLVIDLDVRRVLNRRRFESWTEAGMFVGAWRAREMLAFPTWVYAICGVRLIGGVSGIRCCAAVRFGRSGEGVERRHWGAGEVISHCCRVNRDQ</sequence>
<dbReference type="HOGENOM" id="CLU_937398_0_0_1"/>
<feature type="transmembrane region" description="Helical" evidence="7">
    <location>
        <begin position="159"/>
        <end position="186"/>
    </location>
</feature>
<protein>
    <submittedName>
        <fullName evidence="8">Glycosyltransferase family 21 protein</fullName>
    </submittedName>
</protein>
<dbReference type="Proteomes" id="UP000054097">
    <property type="component" value="Unassembled WGS sequence"/>
</dbReference>
<dbReference type="OrthoDB" id="1483400at2759"/>
<dbReference type="InterPro" id="IPR025993">
    <property type="entry name" value="Ceramide_glucosylTrfase"/>
</dbReference>
<evidence type="ECO:0000256" key="1">
    <source>
        <dbReference type="ARBA" id="ARBA00004141"/>
    </source>
</evidence>
<evidence type="ECO:0000256" key="5">
    <source>
        <dbReference type="ARBA" id="ARBA00022989"/>
    </source>
</evidence>
<keyword evidence="6 7" id="KW-0472">Membrane</keyword>
<dbReference type="GO" id="GO:0016020">
    <property type="term" value="C:membrane"/>
    <property type="evidence" value="ECO:0007669"/>
    <property type="project" value="UniProtKB-SubCell"/>
</dbReference>
<keyword evidence="3 8" id="KW-0808">Transferase</keyword>
<dbReference type="GO" id="GO:0006679">
    <property type="term" value="P:glucosylceramide biosynthetic process"/>
    <property type="evidence" value="ECO:0007669"/>
    <property type="project" value="TreeGrafter"/>
</dbReference>
<keyword evidence="4 7" id="KW-0812">Transmembrane</keyword>